<dbReference type="Pfam" id="PF13924">
    <property type="entry name" value="Lipocalin_5"/>
    <property type="match status" value="1"/>
</dbReference>
<reference evidence="2 3" key="1">
    <citation type="submission" date="2021-08" db="EMBL/GenBank/DDBJ databases">
        <title>WGS of actinomycetes from Thailand.</title>
        <authorList>
            <person name="Thawai C."/>
        </authorList>
    </citation>
    <scope>NUCLEOTIDE SEQUENCE [LARGE SCALE GENOMIC DNA]</scope>
    <source>
        <strain evidence="2 3">PLK6-54</strain>
    </source>
</reference>
<proteinExistence type="predicted"/>
<evidence type="ECO:0000313" key="3">
    <source>
        <dbReference type="Proteomes" id="UP000778578"/>
    </source>
</evidence>
<evidence type="ECO:0000259" key="1">
    <source>
        <dbReference type="Pfam" id="PF13924"/>
    </source>
</evidence>
<comment type="caution">
    <text evidence="2">The sequence shown here is derived from an EMBL/GenBank/DDBJ whole genome shotgun (WGS) entry which is preliminary data.</text>
</comment>
<dbReference type="InterPro" id="IPR024311">
    <property type="entry name" value="Lipocalin-like"/>
</dbReference>
<name>A0ABS7QBH2_9ACTN</name>
<keyword evidence="3" id="KW-1185">Reference proteome</keyword>
<dbReference type="RefSeq" id="WP_222965199.1">
    <property type="nucleotide sequence ID" value="NZ_JAINZZ010000029.1"/>
</dbReference>
<sequence>MTTANDLRERLLGAWRLVSYVAVDESGDRAYPLGEDAEGLIVYTPQGWMSAQLMRRDRSRFAEPRLEAGSPDELVEASRGFVSYAGTFRVLDERTLSHDVSISLYPNWLGGSQIRIAKLDEGRLELSLPEPTELWGSKRNATLTWARP</sequence>
<accession>A0ABS7QBH2</accession>
<gene>
    <name evidence="2" type="ORF">K7862_22110</name>
</gene>
<dbReference type="EMBL" id="JAINZZ010000029">
    <property type="protein sequence ID" value="MBY8880308.1"/>
    <property type="molecule type" value="Genomic_DNA"/>
</dbReference>
<evidence type="ECO:0000313" key="2">
    <source>
        <dbReference type="EMBL" id="MBY8880308.1"/>
    </source>
</evidence>
<protein>
    <submittedName>
        <fullName evidence="2">Lipocalin-like domain-containing protein</fullName>
    </submittedName>
</protein>
<organism evidence="2 3">
    <name type="scientific">Actinacidiphila acidipaludis</name>
    <dbReference type="NCBI Taxonomy" id="2873382"/>
    <lineage>
        <taxon>Bacteria</taxon>
        <taxon>Bacillati</taxon>
        <taxon>Actinomycetota</taxon>
        <taxon>Actinomycetes</taxon>
        <taxon>Kitasatosporales</taxon>
        <taxon>Streptomycetaceae</taxon>
        <taxon>Actinacidiphila</taxon>
    </lineage>
</organism>
<feature type="domain" description="Lipocalin-like" evidence="1">
    <location>
        <begin position="13"/>
        <end position="147"/>
    </location>
</feature>
<dbReference type="Proteomes" id="UP000778578">
    <property type="component" value="Unassembled WGS sequence"/>
</dbReference>